<dbReference type="Gene3D" id="3.40.1170.60">
    <property type="match status" value="1"/>
</dbReference>
<feature type="region of interest" description="Disordered" evidence="17">
    <location>
        <begin position="402"/>
        <end position="421"/>
    </location>
</feature>
<dbReference type="EMBL" id="MPDM01000004">
    <property type="protein sequence ID" value="OKL49250.1"/>
    <property type="molecule type" value="Genomic_DNA"/>
</dbReference>
<feature type="compositionally biased region" description="Basic and acidic residues" evidence="17">
    <location>
        <begin position="403"/>
        <end position="421"/>
    </location>
</feature>
<evidence type="ECO:0000256" key="6">
    <source>
        <dbReference type="ARBA" id="ARBA00022695"/>
    </source>
</evidence>
<gene>
    <name evidence="16" type="primary">dinB</name>
    <name evidence="19" type="ORF">BM477_04485</name>
</gene>
<dbReference type="SUPFAM" id="SSF100879">
    <property type="entry name" value="Lesion bypass DNA polymerase (Y-family), little finger domain"/>
    <property type="match status" value="1"/>
</dbReference>
<keyword evidence="10 16" id="KW-0460">Magnesium</keyword>
<keyword evidence="8 16" id="KW-0479">Metal-binding</keyword>
<evidence type="ECO:0000256" key="9">
    <source>
        <dbReference type="ARBA" id="ARBA00022763"/>
    </source>
</evidence>
<evidence type="ECO:0000256" key="12">
    <source>
        <dbReference type="ARBA" id="ARBA00023125"/>
    </source>
</evidence>
<dbReference type="Gene3D" id="3.30.70.270">
    <property type="match status" value="1"/>
</dbReference>
<dbReference type="FunFam" id="3.40.1170.60:FF:000001">
    <property type="entry name" value="DNA polymerase IV"/>
    <property type="match status" value="1"/>
</dbReference>
<comment type="function">
    <text evidence="14 16">Poorly processive, error-prone DNA polymerase involved in untargeted mutagenesis. Copies undamaged DNA at stalled replication forks, which arise in vivo from mismatched or misaligned primer ends. These misaligned primers can be extended by PolIV. Exhibits no 3'-5' exonuclease (proofreading) activity. May be involved in translesional synthesis, in conjunction with the beta clamp from PolIII.</text>
</comment>
<dbReference type="InterPro" id="IPR036775">
    <property type="entry name" value="DNA_pol_Y-fam_lit_finger_sf"/>
</dbReference>
<dbReference type="PANTHER" id="PTHR11076">
    <property type="entry name" value="DNA REPAIR POLYMERASE UMUC / TRANSFERASE FAMILY MEMBER"/>
    <property type="match status" value="1"/>
</dbReference>
<feature type="binding site" evidence="16">
    <location>
        <position position="27"/>
    </location>
    <ligand>
        <name>Mg(2+)</name>
        <dbReference type="ChEBI" id="CHEBI:18420"/>
    </ligand>
</feature>
<keyword evidence="5 16" id="KW-0808">Transferase</keyword>
<evidence type="ECO:0000256" key="3">
    <source>
        <dbReference type="ARBA" id="ARBA00022457"/>
    </source>
</evidence>
<keyword evidence="9 16" id="KW-0227">DNA damage</keyword>
<comment type="caution">
    <text evidence="19">The sequence shown here is derived from an EMBL/GenBank/DDBJ whole genome shotgun (WGS) entry which is preliminary data.</text>
</comment>
<keyword evidence="7 16" id="KW-0235">DNA replication</keyword>
<comment type="subcellular location">
    <subcellularLocation>
        <location evidence="1 16">Cytoplasm</location>
    </subcellularLocation>
</comment>
<dbReference type="InterPro" id="IPR022880">
    <property type="entry name" value="DNApol_IV"/>
</dbReference>
<keyword evidence="11 16" id="KW-0239">DNA-directed DNA polymerase</keyword>
<dbReference type="GO" id="GO:0006261">
    <property type="term" value="P:DNA-templated DNA replication"/>
    <property type="evidence" value="ECO:0007669"/>
    <property type="project" value="UniProtKB-UniRule"/>
</dbReference>
<dbReference type="GO" id="GO:0003887">
    <property type="term" value="F:DNA-directed DNA polymerase activity"/>
    <property type="evidence" value="ECO:0007669"/>
    <property type="project" value="UniProtKB-UniRule"/>
</dbReference>
<keyword evidence="13 16" id="KW-0234">DNA repair</keyword>
<sequence>MSRTVRVSAARRNWGEDDSGCDFMHVDMDSFFAAVELLEHPELVGKPVIVGGSSARGVVTTATYEAREYGVHAGMPMSAALRLCPHATVLPTRHYIYRAASAAVMEILREITPEVEQVSIDEAFLGIGGARRRLGSAVEIGNLVRERVSNELGLTATVGIASVKFVAKIASTQAKPDGLLLIPQPQTVPFLHELPVGALWGVGSRTQEVLHRIGIDWVKELAEADRSRLVRALGIASAHKLQELAQGIDRRQIETKQVDKSISHEETFETDLRSAGQIEAVMLRQSHQVAGSLRRKGLLARGVSIKVRSGSFKTLTRSTSLPTGTDTGKTIYEAACRLFRQLPLPPDGIRLVGVKAERLLSAALGVQALIDEDPKQRRVETAADQLRERFGSDVVSAATLLSERGKREERHLPKDDLFPQE</sequence>
<dbReference type="InterPro" id="IPR043502">
    <property type="entry name" value="DNA/RNA_pol_sf"/>
</dbReference>
<evidence type="ECO:0000256" key="4">
    <source>
        <dbReference type="ARBA" id="ARBA00022490"/>
    </source>
</evidence>
<comment type="catalytic activity">
    <reaction evidence="15 16">
        <text>DNA(n) + a 2'-deoxyribonucleoside 5'-triphosphate = DNA(n+1) + diphosphate</text>
        <dbReference type="Rhea" id="RHEA:22508"/>
        <dbReference type="Rhea" id="RHEA-COMP:17339"/>
        <dbReference type="Rhea" id="RHEA-COMP:17340"/>
        <dbReference type="ChEBI" id="CHEBI:33019"/>
        <dbReference type="ChEBI" id="CHEBI:61560"/>
        <dbReference type="ChEBI" id="CHEBI:173112"/>
        <dbReference type="EC" id="2.7.7.7"/>
    </reaction>
</comment>
<dbReference type="STRING" id="156892.BM477_04485"/>
<evidence type="ECO:0000256" key="11">
    <source>
        <dbReference type="ARBA" id="ARBA00022932"/>
    </source>
</evidence>
<feature type="binding site" evidence="16">
    <location>
        <position position="121"/>
    </location>
    <ligand>
        <name>Mg(2+)</name>
        <dbReference type="ChEBI" id="CHEBI:18420"/>
    </ligand>
</feature>
<comment type="similarity">
    <text evidence="2 16">Belongs to the DNA polymerase type-Y family.</text>
</comment>
<dbReference type="Pfam" id="PF11799">
    <property type="entry name" value="IMS_C"/>
    <property type="match status" value="1"/>
</dbReference>
<evidence type="ECO:0000259" key="18">
    <source>
        <dbReference type="PROSITE" id="PS50173"/>
    </source>
</evidence>
<evidence type="ECO:0000256" key="7">
    <source>
        <dbReference type="ARBA" id="ARBA00022705"/>
    </source>
</evidence>
<evidence type="ECO:0000256" key="14">
    <source>
        <dbReference type="ARBA" id="ARBA00025589"/>
    </source>
</evidence>
<comment type="cofactor">
    <cofactor evidence="16">
        <name>Mg(2+)</name>
        <dbReference type="ChEBI" id="CHEBI:18420"/>
    </cofactor>
    <text evidence="16">Binds 2 magnesium ions per subunit.</text>
</comment>
<dbReference type="Gene3D" id="1.10.150.20">
    <property type="entry name" value="5' to 3' exonuclease, C-terminal subdomain"/>
    <property type="match status" value="1"/>
</dbReference>
<dbReference type="CDD" id="cd03586">
    <property type="entry name" value="PolY_Pol_IV_kappa"/>
    <property type="match status" value="1"/>
</dbReference>
<evidence type="ECO:0000313" key="20">
    <source>
        <dbReference type="Proteomes" id="UP000186465"/>
    </source>
</evidence>
<dbReference type="InterPro" id="IPR050116">
    <property type="entry name" value="DNA_polymerase-Y"/>
</dbReference>
<evidence type="ECO:0000256" key="17">
    <source>
        <dbReference type="SAM" id="MobiDB-lite"/>
    </source>
</evidence>
<dbReference type="EC" id="2.7.7.7" evidence="16"/>
<keyword evidence="4 16" id="KW-0963">Cytoplasm</keyword>
<proteinExistence type="inferred from homology"/>
<evidence type="ECO:0000256" key="10">
    <source>
        <dbReference type="ARBA" id="ARBA00022842"/>
    </source>
</evidence>
<keyword evidence="6 16" id="KW-0548">Nucleotidyltransferase</keyword>
<dbReference type="Pfam" id="PF00817">
    <property type="entry name" value="IMS"/>
    <property type="match status" value="1"/>
</dbReference>
<evidence type="ECO:0000313" key="19">
    <source>
        <dbReference type="EMBL" id="OKL49250.1"/>
    </source>
</evidence>
<dbReference type="GO" id="GO:0009432">
    <property type="term" value="P:SOS response"/>
    <property type="evidence" value="ECO:0007669"/>
    <property type="project" value="TreeGrafter"/>
</dbReference>
<dbReference type="GO" id="GO:0005829">
    <property type="term" value="C:cytosol"/>
    <property type="evidence" value="ECO:0007669"/>
    <property type="project" value="TreeGrafter"/>
</dbReference>
<feature type="active site" evidence="16">
    <location>
        <position position="122"/>
    </location>
</feature>
<dbReference type="HAMAP" id="MF_01113">
    <property type="entry name" value="DNApol_IV"/>
    <property type="match status" value="1"/>
</dbReference>
<reference evidence="20" key="1">
    <citation type="submission" date="2016-11" db="EMBL/GenBank/DDBJ databases">
        <title>Actinomyces gypaetusis sp. nov. isolated from Gypaetus barbatus in Qinghai Tibet Plateau China.</title>
        <authorList>
            <person name="Meng X."/>
        </authorList>
    </citation>
    <scope>NUCLEOTIDE SEQUENCE [LARGE SCALE GENOMIC DNA]</scope>
    <source>
        <strain evidence="20">DSM 15383</strain>
    </source>
</reference>
<dbReference type="SUPFAM" id="SSF56672">
    <property type="entry name" value="DNA/RNA polymerases"/>
    <property type="match status" value="1"/>
</dbReference>
<dbReference type="PANTHER" id="PTHR11076:SF33">
    <property type="entry name" value="DNA POLYMERASE KAPPA"/>
    <property type="match status" value="1"/>
</dbReference>
<dbReference type="InterPro" id="IPR017961">
    <property type="entry name" value="DNA_pol_Y-fam_little_finger"/>
</dbReference>
<dbReference type="GO" id="GO:0000287">
    <property type="term" value="F:magnesium ion binding"/>
    <property type="evidence" value="ECO:0007669"/>
    <property type="project" value="UniProtKB-UniRule"/>
</dbReference>
<evidence type="ECO:0000256" key="1">
    <source>
        <dbReference type="ARBA" id="ARBA00004496"/>
    </source>
</evidence>
<dbReference type="Proteomes" id="UP000186465">
    <property type="component" value="Unassembled WGS sequence"/>
</dbReference>
<evidence type="ECO:0000256" key="8">
    <source>
        <dbReference type="ARBA" id="ARBA00022723"/>
    </source>
</evidence>
<dbReference type="GO" id="GO:0006281">
    <property type="term" value="P:DNA repair"/>
    <property type="evidence" value="ECO:0007669"/>
    <property type="project" value="UniProtKB-UniRule"/>
</dbReference>
<name>A0A1Q5PP84_9ACTO</name>
<dbReference type="GO" id="GO:0003684">
    <property type="term" value="F:damaged DNA binding"/>
    <property type="evidence" value="ECO:0007669"/>
    <property type="project" value="InterPro"/>
</dbReference>
<evidence type="ECO:0000256" key="5">
    <source>
        <dbReference type="ARBA" id="ARBA00022679"/>
    </source>
</evidence>
<comment type="subunit">
    <text evidence="16">Monomer.</text>
</comment>
<dbReference type="RefSeq" id="WP_075361489.1">
    <property type="nucleotide sequence ID" value="NZ_MPDM01000004.1"/>
</dbReference>
<dbReference type="AlphaFoldDB" id="A0A1Q5PP84"/>
<keyword evidence="12 16" id="KW-0238">DNA-binding</keyword>
<evidence type="ECO:0000256" key="2">
    <source>
        <dbReference type="ARBA" id="ARBA00010945"/>
    </source>
</evidence>
<evidence type="ECO:0000256" key="15">
    <source>
        <dbReference type="ARBA" id="ARBA00049244"/>
    </source>
</evidence>
<evidence type="ECO:0000256" key="16">
    <source>
        <dbReference type="HAMAP-Rule" id="MF_01113"/>
    </source>
</evidence>
<dbReference type="InterPro" id="IPR001126">
    <property type="entry name" value="UmuC"/>
</dbReference>
<dbReference type="Gene3D" id="3.30.1490.100">
    <property type="entry name" value="DNA polymerase, Y-family, little finger domain"/>
    <property type="match status" value="1"/>
</dbReference>
<dbReference type="NCBIfam" id="NF002677">
    <property type="entry name" value="PRK02406.1"/>
    <property type="match status" value="1"/>
</dbReference>
<organism evidence="19 20">
    <name type="scientific">Boudabousia marimammalium</name>
    <dbReference type="NCBI Taxonomy" id="156892"/>
    <lineage>
        <taxon>Bacteria</taxon>
        <taxon>Bacillati</taxon>
        <taxon>Actinomycetota</taxon>
        <taxon>Actinomycetes</taxon>
        <taxon>Actinomycetales</taxon>
        <taxon>Actinomycetaceae</taxon>
        <taxon>Boudabousia</taxon>
    </lineage>
</organism>
<protein>
    <recommendedName>
        <fullName evidence="16">DNA polymerase IV</fullName>
        <shortName evidence="16">Pol IV</shortName>
        <ecNumber evidence="16">2.7.7.7</ecNumber>
    </recommendedName>
</protein>
<accession>A0A1Q5PP84</accession>
<keyword evidence="20" id="KW-1185">Reference proteome</keyword>
<feature type="site" description="Substrate discrimination" evidence="16">
    <location>
        <position position="32"/>
    </location>
</feature>
<evidence type="ECO:0000256" key="13">
    <source>
        <dbReference type="ARBA" id="ARBA00023204"/>
    </source>
</evidence>
<dbReference type="GO" id="GO:0042276">
    <property type="term" value="P:error-prone translesion synthesis"/>
    <property type="evidence" value="ECO:0007669"/>
    <property type="project" value="TreeGrafter"/>
</dbReference>
<keyword evidence="3 16" id="KW-0515">Mutator protein</keyword>
<dbReference type="PROSITE" id="PS50173">
    <property type="entry name" value="UMUC"/>
    <property type="match status" value="1"/>
</dbReference>
<dbReference type="InterPro" id="IPR043128">
    <property type="entry name" value="Rev_trsase/Diguanyl_cyclase"/>
</dbReference>
<feature type="domain" description="UmuC" evidence="18">
    <location>
        <begin position="23"/>
        <end position="203"/>
    </location>
</feature>